<organism evidence="3">
    <name type="scientific">uncultured Thiotrichaceae bacterium</name>
    <dbReference type="NCBI Taxonomy" id="298394"/>
    <lineage>
        <taxon>Bacteria</taxon>
        <taxon>Pseudomonadati</taxon>
        <taxon>Pseudomonadota</taxon>
        <taxon>Gammaproteobacteria</taxon>
        <taxon>Thiotrichales</taxon>
        <taxon>Thiotrichaceae</taxon>
        <taxon>environmental samples</taxon>
    </lineage>
</organism>
<reference evidence="3" key="1">
    <citation type="submission" date="2020-01" db="EMBL/GenBank/DDBJ databases">
        <authorList>
            <person name="Meier V. D."/>
            <person name="Meier V D."/>
        </authorList>
    </citation>
    <scope>NUCLEOTIDE SEQUENCE</scope>
    <source>
        <strain evidence="3">HLG_WM_MAG_09</strain>
    </source>
</reference>
<comment type="similarity">
    <text evidence="1">Belongs to the carbon-nitrogen hydrolase superfamily. Nitrilase family.</text>
</comment>
<dbReference type="PROSITE" id="PS50263">
    <property type="entry name" value="CN_HYDROLASE"/>
    <property type="match status" value="1"/>
</dbReference>
<dbReference type="InterPro" id="IPR036526">
    <property type="entry name" value="C-N_Hydrolase_sf"/>
</dbReference>
<sequence length="147" mass="15923">MLLPGYALMSQGTQIHVATWPGTSSSRHSFLSAAFASQAAAYVIDVGGLFSQQSIPEEYRELDREMPGESSIYDPNGNLIAGPAEGETILIAEGSTEAIYAAKAECDIGGHYSRPDIFQLHINRKPTQRVVNIDTEVDPVNINPPFD</sequence>
<dbReference type="AlphaFoldDB" id="A0A6S6TJT0"/>
<dbReference type="InterPro" id="IPR003010">
    <property type="entry name" value="C-N_Hydrolase"/>
</dbReference>
<feature type="domain" description="CN hydrolase" evidence="2">
    <location>
        <begin position="1"/>
        <end position="96"/>
    </location>
</feature>
<dbReference type="GO" id="GO:0003824">
    <property type="term" value="F:catalytic activity"/>
    <property type="evidence" value="ECO:0007669"/>
    <property type="project" value="InterPro"/>
</dbReference>
<dbReference type="InterPro" id="IPR044149">
    <property type="entry name" value="Nitrilases_CHs"/>
</dbReference>
<name>A0A6S6TJT0_9GAMM</name>
<protein>
    <submittedName>
        <fullName evidence="3">Nitrilase</fullName>
    </submittedName>
</protein>
<proteinExistence type="inferred from homology"/>
<dbReference type="SUPFAM" id="SSF56317">
    <property type="entry name" value="Carbon-nitrogen hydrolase"/>
    <property type="match status" value="1"/>
</dbReference>
<dbReference type="PANTHER" id="PTHR46044:SF1">
    <property type="entry name" value="CN HYDROLASE DOMAIN-CONTAINING PROTEIN"/>
    <property type="match status" value="1"/>
</dbReference>
<evidence type="ECO:0000259" key="2">
    <source>
        <dbReference type="PROSITE" id="PS50263"/>
    </source>
</evidence>
<evidence type="ECO:0000313" key="3">
    <source>
        <dbReference type="EMBL" id="CAA6818457.1"/>
    </source>
</evidence>
<dbReference type="PANTHER" id="PTHR46044">
    <property type="entry name" value="NITRILASE"/>
    <property type="match status" value="1"/>
</dbReference>
<dbReference type="Pfam" id="PF00795">
    <property type="entry name" value="CN_hydrolase"/>
    <property type="match status" value="1"/>
</dbReference>
<evidence type="ECO:0000256" key="1">
    <source>
        <dbReference type="ARBA" id="ARBA00008129"/>
    </source>
</evidence>
<dbReference type="EMBL" id="CACVAT010000304">
    <property type="protein sequence ID" value="CAA6818457.1"/>
    <property type="molecule type" value="Genomic_DNA"/>
</dbReference>
<gene>
    <name evidence="3" type="ORF">HELGO_WM38061</name>
</gene>
<accession>A0A6S6TJT0</accession>
<dbReference type="Gene3D" id="3.60.110.10">
    <property type="entry name" value="Carbon-nitrogen hydrolase"/>
    <property type="match status" value="1"/>
</dbReference>